<protein>
    <submittedName>
        <fullName evidence="2">Uncharacterized protein</fullName>
    </submittedName>
</protein>
<comment type="caution">
    <text evidence="2">The sequence shown here is derived from an EMBL/GenBank/DDBJ whole genome shotgun (WGS) entry which is preliminary data.</text>
</comment>
<reference evidence="2 3" key="1">
    <citation type="journal article" date="2023" name="Chemosphere">
        <title>Whole genome analysis of Flavobacterium aziz-sancarii sp. nov., isolated from Ardley Island (Antarctica), revealed a rich resistome and bioremediation potential.</title>
        <authorList>
            <person name="Otur C."/>
            <person name="Okay S."/>
            <person name="Kurt-Kizildogan A."/>
        </authorList>
    </citation>
    <scope>NUCLEOTIDE SEQUENCE [LARGE SCALE GENOMIC DNA]</scope>
    <source>
        <strain evidence="2 3">AC</strain>
    </source>
</reference>
<organism evidence="2 3">
    <name type="scientific">Flavobacterium azizsancarii</name>
    <dbReference type="NCBI Taxonomy" id="2961580"/>
    <lineage>
        <taxon>Bacteria</taxon>
        <taxon>Pseudomonadati</taxon>
        <taxon>Bacteroidota</taxon>
        <taxon>Flavobacteriia</taxon>
        <taxon>Flavobacteriales</taxon>
        <taxon>Flavobacteriaceae</taxon>
        <taxon>Flavobacterium</taxon>
    </lineage>
</organism>
<keyword evidence="3" id="KW-1185">Reference proteome</keyword>
<feature type="signal peptide" evidence="1">
    <location>
        <begin position="1"/>
        <end position="24"/>
    </location>
</feature>
<sequence>MKKLQKKSLSFILFGILLNTPAIYCQTSNEITAYNWFDKNLGVESLEFENGPAHLNFDRAISGHNRYYISQDFIKGSIRYNDQEYFDLLLNLDTYSDELVLKPYGDQNTTKINLIKNNISSFKIGTEKFVNLKEFNSAIFRKGYYQEVPAGNNIVLYIKYYKDRKKNSNQEIDLIEFIPKHEFIILKEGKFYPANDKKEIIALFPDSKRKINDFYLTYRNLKKENIPLFTKNLLKYINN</sequence>
<evidence type="ECO:0000256" key="1">
    <source>
        <dbReference type="SAM" id="SignalP"/>
    </source>
</evidence>
<dbReference type="Proteomes" id="UP001212170">
    <property type="component" value="Unassembled WGS sequence"/>
</dbReference>
<evidence type="ECO:0000313" key="3">
    <source>
        <dbReference type="Proteomes" id="UP001212170"/>
    </source>
</evidence>
<dbReference type="EMBL" id="JAMZNK010000029">
    <property type="protein sequence ID" value="MDA6071137.1"/>
    <property type="molecule type" value="Genomic_DNA"/>
</dbReference>
<name>A0ABT4WF01_9FLAO</name>
<proteinExistence type="predicted"/>
<keyword evidence="1" id="KW-0732">Signal</keyword>
<feature type="chain" id="PRO_5046507748" evidence="1">
    <location>
        <begin position="25"/>
        <end position="239"/>
    </location>
</feature>
<accession>A0ABT4WF01</accession>
<evidence type="ECO:0000313" key="2">
    <source>
        <dbReference type="EMBL" id="MDA6071137.1"/>
    </source>
</evidence>
<dbReference type="RefSeq" id="WP_271336953.1">
    <property type="nucleotide sequence ID" value="NZ_JAMZNK010000029.1"/>
</dbReference>
<gene>
    <name evidence="2" type="ORF">NJT12_16090</name>
</gene>